<dbReference type="RefSeq" id="WP_055156100.1">
    <property type="nucleotide sequence ID" value="NZ_CAXSNH010000030.1"/>
</dbReference>
<reference evidence="4 5" key="1">
    <citation type="submission" date="2015-09" db="EMBL/GenBank/DDBJ databases">
        <authorList>
            <consortium name="Pathogen Informatics"/>
        </authorList>
    </citation>
    <scope>NUCLEOTIDE SEQUENCE [LARGE SCALE GENOMIC DNA]</scope>
    <source>
        <strain evidence="3 4">2789STDY5834866</strain>
        <strain evidence="2 5">2789STDY5834962</strain>
    </source>
</reference>
<evidence type="ECO:0000313" key="2">
    <source>
        <dbReference type="EMBL" id="CUM85559.1"/>
    </source>
</evidence>
<dbReference type="SUPFAM" id="SSF55008">
    <property type="entry name" value="HMA, heavy metal-associated domain"/>
    <property type="match status" value="1"/>
</dbReference>
<feature type="domain" description="HMA" evidence="1">
    <location>
        <begin position="1"/>
        <end position="69"/>
    </location>
</feature>
<dbReference type="PROSITE" id="PS50846">
    <property type="entry name" value="HMA_2"/>
    <property type="match status" value="1"/>
</dbReference>
<dbReference type="Gene3D" id="3.30.70.100">
    <property type="match status" value="1"/>
</dbReference>
<dbReference type="CDD" id="cd00371">
    <property type="entry name" value="HMA"/>
    <property type="match status" value="1"/>
</dbReference>
<organism evidence="2 5">
    <name type="scientific">Coprococcus comes</name>
    <dbReference type="NCBI Taxonomy" id="410072"/>
    <lineage>
        <taxon>Bacteria</taxon>
        <taxon>Bacillati</taxon>
        <taxon>Bacillota</taxon>
        <taxon>Clostridia</taxon>
        <taxon>Lachnospirales</taxon>
        <taxon>Lachnospiraceae</taxon>
        <taxon>Coprococcus</taxon>
    </lineage>
</organism>
<dbReference type="GO" id="GO:0016787">
    <property type="term" value="F:hydrolase activity"/>
    <property type="evidence" value="ECO:0007669"/>
    <property type="project" value="UniProtKB-KW"/>
</dbReference>
<dbReference type="InterPro" id="IPR036163">
    <property type="entry name" value="HMA_dom_sf"/>
</dbReference>
<gene>
    <name evidence="2" type="primary">cadA_1</name>
    <name evidence="3" type="ORF">ERS852481_00982</name>
    <name evidence="2" type="ORF">ERS852574_01154</name>
</gene>
<dbReference type="Proteomes" id="UP000095362">
    <property type="component" value="Unassembled WGS sequence"/>
</dbReference>
<dbReference type="PaxDb" id="410072-ERS852525_01336"/>
<dbReference type="AlphaFoldDB" id="A0A173S740"/>
<evidence type="ECO:0000259" key="1">
    <source>
        <dbReference type="PROSITE" id="PS50846"/>
    </source>
</evidence>
<dbReference type="EC" id="3.6.3.3" evidence="2"/>
<dbReference type="Pfam" id="PF00403">
    <property type="entry name" value="HMA"/>
    <property type="match status" value="1"/>
</dbReference>
<dbReference type="Proteomes" id="UP000095727">
    <property type="component" value="Unassembled WGS sequence"/>
</dbReference>
<keyword evidence="2" id="KW-0378">Hydrolase</keyword>
<dbReference type="GO" id="GO:0046872">
    <property type="term" value="F:metal ion binding"/>
    <property type="evidence" value="ECO:0007669"/>
    <property type="project" value="InterPro"/>
</dbReference>
<evidence type="ECO:0000313" key="4">
    <source>
        <dbReference type="Proteomes" id="UP000095362"/>
    </source>
</evidence>
<name>A0A173S740_9FIRM</name>
<dbReference type="OrthoDB" id="7068874at2"/>
<protein>
    <submittedName>
        <fullName evidence="2">Cadmium, zinc and cobalt-transporting ATPase</fullName>
        <ecNumber evidence="2">3.6.3.3</ecNumber>
    </submittedName>
</protein>
<sequence>MKKKFKMVDLDCANCAAKMEDAIKKIDGVNDATVSFMMQKLTIDADDARFDEIMQEVVAVCKKVEPDCQIQL</sequence>
<dbReference type="STRING" id="410072.ERS852525_01336"/>
<dbReference type="EMBL" id="CYZK01000004">
    <property type="protein sequence ID" value="CUN87505.1"/>
    <property type="molecule type" value="Genomic_DNA"/>
</dbReference>
<dbReference type="EMBL" id="CYXR01000006">
    <property type="protein sequence ID" value="CUM85559.1"/>
    <property type="molecule type" value="Genomic_DNA"/>
</dbReference>
<proteinExistence type="predicted"/>
<accession>A0A173S740</accession>
<evidence type="ECO:0000313" key="5">
    <source>
        <dbReference type="Proteomes" id="UP000095727"/>
    </source>
</evidence>
<dbReference type="InterPro" id="IPR006121">
    <property type="entry name" value="HMA_dom"/>
</dbReference>
<evidence type="ECO:0000313" key="3">
    <source>
        <dbReference type="EMBL" id="CUN87505.1"/>
    </source>
</evidence>